<dbReference type="Proteomes" id="UP000236291">
    <property type="component" value="Unassembled WGS sequence"/>
</dbReference>
<feature type="non-terminal residue" evidence="1">
    <location>
        <position position="1"/>
    </location>
</feature>
<evidence type="ECO:0000313" key="2">
    <source>
        <dbReference type="Proteomes" id="UP000236291"/>
    </source>
</evidence>
<sequence length="79" mass="8839">SRLNARGVERWAQAGVGMVCLENIEGEVFELWECLQHLNLHHGESRHQIKVTCNSKSSFLAAADDSGEVKPFMSLLLML</sequence>
<protein>
    <submittedName>
        <fullName evidence="1">Uncharacterized protein</fullName>
    </submittedName>
</protein>
<reference evidence="1 2" key="2">
    <citation type="journal article" date="2017" name="Front. Plant Sci.">
        <title>Gene Classification and Mining of Molecular Markers Useful in Red Clover (Trifolium pratense) Breeding.</title>
        <authorList>
            <person name="Istvanek J."/>
            <person name="Dluhosova J."/>
            <person name="Dluhos P."/>
            <person name="Patkova L."/>
            <person name="Nedelnik J."/>
            <person name="Repkova J."/>
        </authorList>
    </citation>
    <scope>NUCLEOTIDE SEQUENCE [LARGE SCALE GENOMIC DNA]</scope>
    <source>
        <strain evidence="2">cv. Tatra</strain>
        <tissue evidence="1">Young leaves</tissue>
    </source>
</reference>
<dbReference type="AlphaFoldDB" id="A0A2K3LMH0"/>
<organism evidence="1 2">
    <name type="scientific">Trifolium pratense</name>
    <name type="common">Red clover</name>
    <dbReference type="NCBI Taxonomy" id="57577"/>
    <lineage>
        <taxon>Eukaryota</taxon>
        <taxon>Viridiplantae</taxon>
        <taxon>Streptophyta</taxon>
        <taxon>Embryophyta</taxon>
        <taxon>Tracheophyta</taxon>
        <taxon>Spermatophyta</taxon>
        <taxon>Magnoliopsida</taxon>
        <taxon>eudicotyledons</taxon>
        <taxon>Gunneridae</taxon>
        <taxon>Pentapetalae</taxon>
        <taxon>rosids</taxon>
        <taxon>fabids</taxon>
        <taxon>Fabales</taxon>
        <taxon>Fabaceae</taxon>
        <taxon>Papilionoideae</taxon>
        <taxon>50 kb inversion clade</taxon>
        <taxon>NPAAA clade</taxon>
        <taxon>Hologalegina</taxon>
        <taxon>IRL clade</taxon>
        <taxon>Trifolieae</taxon>
        <taxon>Trifolium</taxon>
    </lineage>
</organism>
<accession>A0A2K3LMH0</accession>
<dbReference type="EMBL" id="ASHM01036506">
    <property type="protein sequence ID" value="PNX79735.1"/>
    <property type="molecule type" value="Genomic_DNA"/>
</dbReference>
<gene>
    <name evidence="1" type="ORF">L195_g035723</name>
</gene>
<evidence type="ECO:0000313" key="1">
    <source>
        <dbReference type="EMBL" id="PNX79735.1"/>
    </source>
</evidence>
<reference evidence="1 2" key="1">
    <citation type="journal article" date="2014" name="Am. J. Bot.">
        <title>Genome assembly and annotation for red clover (Trifolium pratense; Fabaceae).</title>
        <authorList>
            <person name="Istvanek J."/>
            <person name="Jaros M."/>
            <person name="Krenek A."/>
            <person name="Repkova J."/>
        </authorList>
    </citation>
    <scope>NUCLEOTIDE SEQUENCE [LARGE SCALE GENOMIC DNA]</scope>
    <source>
        <strain evidence="2">cv. Tatra</strain>
        <tissue evidence="1">Young leaves</tissue>
    </source>
</reference>
<name>A0A2K3LMH0_TRIPR</name>
<comment type="caution">
    <text evidence="1">The sequence shown here is derived from an EMBL/GenBank/DDBJ whole genome shotgun (WGS) entry which is preliminary data.</text>
</comment>
<proteinExistence type="predicted"/>